<dbReference type="GO" id="GO:0020037">
    <property type="term" value="F:heme binding"/>
    <property type="evidence" value="ECO:0007669"/>
    <property type="project" value="TreeGrafter"/>
</dbReference>
<dbReference type="InterPro" id="IPR036761">
    <property type="entry name" value="TTHA0802/YceI-like_sf"/>
</dbReference>
<evidence type="ECO:0000259" key="14">
    <source>
        <dbReference type="SMART" id="SM00867"/>
    </source>
</evidence>
<evidence type="ECO:0000313" key="15">
    <source>
        <dbReference type="EMBL" id="SFR51655.1"/>
    </source>
</evidence>
<dbReference type="Gene3D" id="2.40.128.110">
    <property type="entry name" value="Lipid/polyisoprenoid-binding, YceI-like"/>
    <property type="match status" value="1"/>
</dbReference>
<dbReference type="AlphaFoldDB" id="A0A1I6HAZ4"/>
<dbReference type="PANTHER" id="PTHR30529:SF7">
    <property type="entry name" value="CYTOCHROME B561 BACTERIAL_NI-HYDROGENASE DOMAIN-CONTAINING PROTEIN"/>
    <property type="match status" value="1"/>
</dbReference>
<keyword evidence="3" id="KW-0813">Transport</keyword>
<evidence type="ECO:0000256" key="10">
    <source>
        <dbReference type="ARBA" id="ARBA00023004"/>
    </source>
</evidence>
<feature type="transmembrane region" description="Helical" evidence="13">
    <location>
        <begin position="16"/>
        <end position="34"/>
    </location>
</feature>
<dbReference type="PANTHER" id="PTHR30529">
    <property type="entry name" value="CYTOCHROME B561"/>
    <property type="match status" value="1"/>
</dbReference>
<evidence type="ECO:0000256" key="9">
    <source>
        <dbReference type="ARBA" id="ARBA00022989"/>
    </source>
</evidence>
<evidence type="ECO:0000256" key="1">
    <source>
        <dbReference type="ARBA" id="ARBA00001970"/>
    </source>
</evidence>
<evidence type="ECO:0000313" key="16">
    <source>
        <dbReference type="Proteomes" id="UP000199658"/>
    </source>
</evidence>
<accession>A0A1I6HAZ4</accession>
<name>A0A1I6HAZ4_9RHOB</name>
<evidence type="ECO:0000256" key="4">
    <source>
        <dbReference type="ARBA" id="ARBA00022475"/>
    </source>
</evidence>
<keyword evidence="7" id="KW-0479">Metal-binding</keyword>
<dbReference type="SUPFAM" id="SSF101874">
    <property type="entry name" value="YceI-like"/>
    <property type="match status" value="1"/>
</dbReference>
<evidence type="ECO:0000256" key="6">
    <source>
        <dbReference type="ARBA" id="ARBA00022692"/>
    </source>
</evidence>
<dbReference type="GO" id="GO:0009055">
    <property type="term" value="F:electron transfer activity"/>
    <property type="evidence" value="ECO:0007669"/>
    <property type="project" value="InterPro"/>
</dbReference>
<evidence type="ECO:0000256" key="7">
    <source>
        <dbReference type="ARBA" id="ARBA00022723"/>
    </source>
</evidence>
<keyword evidence="10" id="KW-0408">Iron</keyword>
<dbReference type="Proteomes" id="UP000199658">
    <property type="component" value="Unassembled WGS sequence"/>
</dbReference>
<keyword evidence="8" id="KW-0249">Electron transport</keyword>
<dbReference type="RefSeq" id="WP_090217835.1">
    <property type="nucleotide sequence ID" value="NZ_FOYO01000001.1"/>
</dbReference>
<dbReference type="GO" id="GO:0046872">
    <property type="term" value="F:metal ion binding"/>
    <property type="evidence" value="ECO:0007669"/>
    <property type="project" value="UniProtKB-KW"/>
</dbReference>
<proteinExistence type="inferred from homology"/>
<feature type="transmembrane region" description="Helical" evidence="13">
    <location>
        <begin position="54"/>
        <end position="74"/>
    </location>
</feature>
<keyword evidence="11 13" id="KW-0472">Membrane</keyword>
<dbReference type="InterPro" id="IPR052168">
    <property type="entry name" value="Cytochrome_b561_oxidase"/>
</dbReference>
<feature type="domain" description="Lipid/polyisoprenoid-binding YceI-like" evidence="14">
    <location>
        <begin position="240"/>
        <end position="396"/>
    </location>
</feature>
<dbReference type="InterPro" id="IPR016174">
    <property type="entry name" value="Di-haem_cyt_TM"/>
</dbReference>
<dbReference type="Pfam" id="PF04264">
    <property type="entry name" value="YceI"/>
    <property type="match status" value="1"/>
</dbReference>
<dbReference type="SUPFAM" id="SSF81342">
    <property type="entry name" value="Transmembrane di-heme cytochromes"/>
    <property type="match status" value="1"/>
</dbReference>
<dbReference type="STRING" id="670154.SAMN04488002_2764"/>
<keyword evidence="6 13" id="KW-0812">Transmembrane</keyword>
<comment type="cofactor">
    <cofactor evidence="1">
        <name>heme b</name>
        <dbReference type="ChEBI" id="CHEBI:60344"/>
    </cofactor>
</comment>
<evidence type="ECO:0000256" key="13">
    <source>
        <dbReference type="SAM" id="Phobius"/>
    </source>
</evidence>
<comment type="similarity">
    <text evidence="12">Belongs to the cytochrome b561 family.</text>
</comment>
<feature type="transmembrane region" description="Helical" evidence="13">
    <location>
        <begin position="202"/>
        <end position="223"/>
    </location>
</feature>
<keyword evidence="9 13" id="KW-1133">Transmembrane helix</keyword>
<reference evidence="16" key="1">
    <citation type="submission" date="2016-10" db="EMBL/GenBank/DDBJ databases">
        <authorList>
            <person name="Varghese N."/>
            <person name="Submissions S."/>
        </authorList>
    </citation>
    <scope>NUCLEOTIDE SEQUENCE [LARGE SCALE GENOMIC DNA]</scope>
    <source>
        <strain evidence="16">DSM 26921</strain>
    </source>
</reference>
<protein>
    <submittedName>
        <fullName evidence="15">Cytochrome b561</fullName>
    </submittedName>
</protein>
<evidence type="ECO:0000256" key="3">
    <source>
        <dbReference type="ARBA" id="ARBA00022448"/>
    </source>
</evidence>
<evidence type="ECO:0000256" key="5">
    <source>
        <dbReference type="ARBA" id="ARBA00022617"/>
    </source>
</evidence>
<keyword evidence="5" id="KW-0349">Heme</keyword>
<dbReference type="InterPro" id="IPR007372">
    <property type="entry name" value="Lipid/polyisoprenoid-bd_YceI"/>
</dbReference>
<comment type="subcellular location">
    <subcellularLocation>
        <location evidence="2">Cell membrane</location>
        <topology evidence="2">Multi-pass membrane protein</topology>
    </subcellularLocation>
</comment>
<dbReference type="GO" id="GO:0022904">
    <property type="term" value="P:respiratory electron transport chain"/>
    <property type="evidence" value="ECO:0007669"/>
    <property type="project" value="InterPro"/>
</dbReference>
<keyword evidence="4" id="KW-1003">Cell membrane</keyword>
<dbReference type="Gene3D" id="1.20.950.20">
    <property type="entry name" value="Transmembrane di-heme cytochromes, Chain C"/>
    <property type="match status" value="1"/>
</dbReference>
<evidence type="ECO:0000256" key="11">
    <source>
        <dbReference type="ARBA" id="ARBA00023136"/>
    </source>
</evidence>
<dbReference type="SMART" id="SM00867">
    <property type="entry name" value="YceI"/>
    <property type="match status" value="1"/>
</dbReference>
<keyword evidence="16" id="KW-1185">Reference proteome</keyword>
<dbReference type="EMBL" id="FOYO01000001">
    <property type="protein sequence ID" value="SFR51655.1"/>
    <property type="molecule type" value="Genomic_DNA"/>
</dbReference>
<sequence length="398" mass="42718">MRGNSTTTYGTVTKGFHWLIALLVITMIPLGIYANDLPYDTGDALAFKAQVFSLHKTLGVFIFFVALARIAWAVSQPKPALLNANKRLEATLAEMVHWALYAALVLVPLSGWIHHAATTGFAPIWWPFGQGLPFVPKDEGVAHLFGSLHIIFERVLAISIFLHVAGALKHHFINKDATLKRMLPGTTEPELIPAQHRSALPILSAVGAYLLAMVVGASMGLFADTTVMENEPALEVVESGWTVQDGTLAITVRQLGSDVQGSFADWTAAIDFTEVPNAEGVYGTVEVQIAISSLTLGSVTAQAMGPDFLNAAEHGTASFKADILADAQNYKAEGTLTLKGIEAPVLLPFSLSIDGDTATMQGQTRLNRTSFRVGESYPDESSLGFDVAVEVNLTATRN</sequence>
<feature type="transmembrane region" description="Helical" evidence="13">
    <location>
        <begin position="95"/>
        <end position="113"/>
    </location>
</feature>
<dbReference type="Pfam" id="PF01292">
    <property type="entry name" value="Ni_hydr_CYTB"/>
    <property type="match status" value="1"/>
</dbReference>
<dbReference type="GO" id="GO:0005886">
    <property type="term" value="C:plasma membrane"/>
    <property type="evidence" value="ECO:0007669"/>
    <property type="project" value="UniProtKB-SubCell"/>
</dbReference>
<dbReference type="InterPro" id="IPR011577">
    <property type="entry name" value="Cyt_b561_bac/Ni-Hgenase"/>
</dbReference>
<gene>
    <name evidence="15" type="ORF">SAMN04488002_2764</name>
</gene>
<evidence type="ECO:0000256" key="8">
    <source>
        <dbReference type="ARBA" id="ARBA00022982"/>
    </source>
</evidence>
<evidence type="ECO:0000256" key="2">
    <source>
        <dbReference type="ARBA" id="ARBA00004651"/>
    </source>
</evidence>
<feature type="transmembrane region" description="Helical" evidence="13">
    <location>
        <begin position="141"/>
        <end position="165"/>
    </location>
</feature>
<organism evidence="15 16">
    <name type="scientific">Litoreibacter janthinus</name>
    <dbReference type="NCBI Taxonomy" id="670154"/>
    <lineage>
        <taxon>Bacteria</taxon>
        <taxon>Pseudomonadati</taxon>
        <taxon>Pseudomonadota</taxon>
        <taxon>Alphaproteobacteria</taxon>
        <taxon>Rhodobacterales</taxon>
        <taxon>Roseobacteraceae</taxon>
        <taxon>Litoreibacter</taxon>
    </lineage>
</organism>
<evidence type="ECO:0000256" key="12">
    <source>
        <dbReference type="ARBA" id="ARBA00037975"/>
    </source>
</evidence>
<dbReference type="OrthoDB" id="1247465at2"/>